<dbReference type="InterPro" id="IPR050324">
    <property type="entry name" value="CDP-alcohol_PTase-I"/>
</dbReference>
<feature type="transmembrane region" description="Helical" evidence="13">
    <location>
        <begin position="46"/>
        <end position="65"/>
    </location>
</feature>
<reference evidence="14" key="1">
    <citation type="submission" date="2023-01" db="EMBL/GenBank/DDBJ databases">
        <title>The diversity of Class Acidimicrobiia in South China Sea sediment environments and the proposal of Iamia marina sp. nov., a novel species of the genus Iamia.</title>
        <authorList>
            <person name="He Y."/>
            <person name="Tian X."/>
        </authorList>
    </citation>
    <scope>NUCLEOTIDE SEQUENCE</scope>
    <source>
        <strain evidence="14">DSM 19957</strain>
    </source>
</reference>
<evidence type="ECO:0000256" key="2">
    <source>
        <dbReference type="ARBA" id="ARBA00010441"/>
    </source>
</evidence>
<evidence type="ECO:0000256" key="6">
    <source>
        <dbReference type="ARBA" id="ARBA00022989"/>
    </source>
</evidence>
<dbReference type="KEGG" id="ima:PO878_12820"/>
<dbReference type="Pfam" id="PF01066">
    <property type="entry name" value="CDP-OH_P_transf"/>
    <property type="match status" value="1"/>
</dbReference>
<evidence type="ECO:0000313" key="14">
    <source>
        <dbReference type="EMBL" id="WCO65379.1"/>
    </source>
</evidence>
<dbReference type="NCBIfam" id="TIGR00560">
    <property type="entry name" value="pgsA"/>
    <property type="match status" value="1"/>
</dbReference>
<dbReference type="InterPro" id="IPR004570">
    <property type="entry name" value="Phosphatidylglycerol_P_synth"/>
</dbReference>
<evidence type="ECO:0000256" key="11">
    <source>
        <dbReference type="NCBIfam" id="TIGR00560"/>
    </source>
</evidence>
<dbReference type="GO" id="GO:0016020">
    <property type="term" value="C:membrane"/>
    <property type="evidence" value="ECO:0007669"/>
    <property type="project" value="UniProtKB-SubCell"/>
</dbReference>
<evidence type="ECO:0000256" key="8">
    <source>
        <dbReference type="ARBA" id="ARBA00023136"/>
    </source>
</evidence>
<dbReference type="EC" id="2.7.8.5" evidence="11"/>
<gene>
    <name evidence="14" type="primary">pgsA</name>
    <name evidence="14" type="ORF">PO878_12820</name>
</gene>
<evidence type="ECO:0000256" key="12">
    <source>
        <dbReference type="RuleBase" id="RU003750"/>
    </source>
</evidence>
<keyword evidence="7" id="KW-0443">Lipid metabolism</keyword>
<evidence type="ECO:0000256" key="7">
    <source>
        <dbReference type="ARBA" id="ARBA00023098"/>
    </source>
</evidence>
<sequence length="199" mass="20925">MTVEPAEVDDRYGPSALATPANAVTIIRLLVSPALLVMILREPSSWAAVVMWFVLAVTDGIDGALARRFGTTRSGAFLDPLADKVLVLGALFALVAAGRFAWLPVALIALREVAISVYRTHLGRSGLAVPARTLAKVKTVVQEVAVFLALLPLTVDHPALADIALWLAVALTLVSGAQYLLDGRGAATTLGHRAQRTAG</sequence>
<dbReference type="PANTHER" id="PTHR14269:SF11">
    <property type="entry name" value="CDP-DIACYLGLYCEROL--GLYCEROL-3-PHOSPHATE 3-PHOSPHATIDYLTRANSFERASE"/>
    <property type="match status" value="1"/>
</dbReference>
<dbReference type="PROSITE" id="PS00379">
    <property type="entry name" value="CDP_ALCOHOL_P_TRANSF"/>
    <property type="match status" value="1"/>
</dbReference>
<dbReference type="Proteomes" id="UP001216390">
    <property type="component" value="Chromosome"/>
</dbReference>
<dbReference type="Gene3D" id="1.20.120.1760">
    <property type="match status" value="1"/>
</dbReference>
<keyword evidence="15" id="KW-1185">Reference proteome</keyword>
<name>A0AAF0BUG0_9ACTN</name>
<feature type="transmembrane region" description="Helical" evidence="13">
    <location>
        <begin position="21"/>
        <end position="40"/>
    </location>
</feature>
<keyword evidence="5 13" id="KW-0812">Transmembrane</keyword>
<evidence type="ECO:0000313" key="15">
    <source>
        <dbReference type="Proteomes" id="UP001216390"/>
    </source>
</evidence>
<keyword evidence="9" id="KW-0594">Phospholipid biosynthesis</keyword>
<evidence type="ECO:0000256" key="3">
    <source>
        <dbReference type="ARBA" id="ARBA00022516"/>
    </source>
</evidence>
<dbReference type="AlphaFoldDB" id="A0AAF0BUG0"/>
<dbReference type="RefSeq" id="WP_272734904.1">
    <property type="nucleotide sequence ID" value="NZ_CP116942.1"/>
</dbReference>
<comment type="subcellular location">
    <subcellularLocation>
        <location evidence="1">Membrane</location>
        <topology evidence="1">Multi-pass membrane protein</topology>
    </subcellularLocation>
</comment>
<accession>A0AAF0BUG0</accession>
<dbReference type="PIRSF" id="PIRSF000847">
    <property type="entry name" value="Phos_ph_gly_syn"/>
    <property type="match status" value="1"/>
</dbReference>
<dbReference type="InterPro" id="IPR043130">
    <property type="entry name" value="CDP-OH_PTrfase_TM_dom"/>
</dbReference>
<keyword evidence="10" id="KW-1208">Phospholipid metabolism</keyword>
<keyword evidence="4 12" id="KW-0808">Transferase</keyword>
<evidence type="ECO:0000256" key="10">
    <source>
        <dbReference type="ARBA" id="ARBA00023264"/>
    </source>
</evidence>
<organism evidence="14 15">
    <name type="scientific">Iamia majanohamensis</name>
    <dbReference type="NCBI Taxonomy" id="467976"/>
    <lineage>
        <taxon>Bacteria</taxon>
        <taxon>Bacillati</taxon>
        <taxon>Actinomycetota</taxon>
        <taxon>Acidimicrobiia</taxon>
        <taxon>Acidimicrobiales</taxon>
        <taxon>Iamiaceae</taxon>
        <taxon>Iamia</taxon>
    </lineage>
</organism>
<keyword evidence="6 13" id="KW-1133">Transmembrane helix</keyword>
<evidence type="ECO:0000256" key="9">
    <source>
        <dbReference type="ARBA" id="ARBA00023209"/>
    </source>
</evidence>
<dbReference type="InterPro" id="IPR048254">
    <property type="entry name" value="CDP_ALCOHOL_P_TRANSF_CS"/>
</dbReference>
<dbReference type="EMBL" id="CP116942">
    <property type="protein sequence ID" value="WCO65379.1"/>
    <property type="molecule type" value="Genomic_DNA"/>
</dbReference>
<evidence type="ECO:0000256" key="1">
    <source>
        <dbReference type="ARBA" id="ARBA00004141"/>
    </source>
</evidence>
<protein>
    <recommendedName>
        <fullName evidence="11">CDP-diacylglycerol--glycerol-3-phosphate 3-phosphatidyltransferase</fullName>
        <ecNumber evidence="11">2.7.8.5</ecNumber>
    </recommendedName>
</protein>
<evidence type="ECO:0000256" key="13">
    <source>
        <dbReference type="SAM" id="Phobius"/>
    </source>
</evidence>
<evidence type="ECO:0000256" key="5">
    <source>
        <dbReference type="ARBA" id="ARBA00022692"/>
    </source>
</evidence>
<proteinExistence type="inferred from homology"/>
<comment type="similarity">
    <text evidence="2 12">Belongs to the CDP-alcohol phosphatidyltransferase class-I family.</text>
</comment>
<dbReference type="InterPro" id="IPR000462">
    <property type="entry name" value="CDP-OH_P_trans"/>
</dbReference>
<feature type="transmembrane region" description="Helical" evidence="13">
    <location>
        <begin position="85"/>
        <end position="110"/>
    </location>
</feature>
<evidence type="ECO:0000256" key="4">
    <source>
        <dbReference type="ARBA" id="ARBA00022679"/>
    </source>
</evidence>
<keyword evidence="8 13" id="KW-0472">Membrane</keyword>
<dbReference type="GO" id="GO:0008444">
    <property type="term" value="F:CDP-diacylglycerol-glycerol-3-phosphate 3-phosphatidyltransferase activity"/>
    <property type="evidence" value="ECO:0007669"/>
    <property type="project" value="UniProtKB-UniRule"/>
</dbReference>
<dbReference type="GO" id="GO:0046474">
    <property type="term" value="P:glycerophospholipid biosynthetic process"/>
    <property type="evidence" value="ECO:0007669"/>
    <property type="project" value="TreeGrafter"/>
</dbReference>
<dbReference type="PANTHER" id="PTHR14269">
    <property type="entry name" value="CDP-DIACYLGLYCEROL--GLYCEROL-3-PHOSPHATE 3-PHOSPHATIDYLTRANSFERASE-RELATED"/>
    <property type="match status" value="1"/>
</dbReference>
<keyword evidence="3" id="KW-0444">Lipid biosynthesis</keyword>